<feature type="region of interest" description="Disordered" evidence="1">
    <location>
        <begin position="400"/>
        <end position="422"/>
    </location>
</feature>
<keyword evidence="4" id="KW-1185">Reference proteome</keyword>
<organism evidence="3 4">
    <name type="scientific">Colletotrichum fioriniae PJ7</name>
    <dbReference type="NCBI Taxonomy" id="1445577"/>
    <lineage>
        <taxon>Eukaryota</taxon>
        <taxon>Fungi</taxon>
        <taxon>Dikarya</taxon>
        <taxon>Ascomycota</taxon>
        <taxon>Pezizomycotina</taxon>
        <taxon>Sordariomycetes</taxon>
        <taxon>Hypocreomycetidae</taxon>
        <taxon>Glomerellales</taxon>
        <taxon>Glomerellaceae</taxon>
        <taxon>Colletotrichum</taxon>
        <taxon>Colletotrichum acutatum species complex</taxon>
    </lineage>
</organism>
<dbReference type="eggNOG" id="ENOG502R9QU">
    <property type="taxonomic scope" value="Eukaryota"/>
</dbReference>
<feature type="region of interest" description="Disordered" evidence="1">
    <location>
        <begin position="117"/>
        <end position="136"/>
    </location>
</feature>
<evidence type="ECO:0000256" key="1">
    <source>
        <dbReference type="SAM" id="MobiDB-lite"/>
    </source>
</evidence>
<reference evidence="3 4" key="1">
    <citation type="submission" date="2014-02" db="EMBL/GenBank/DDBJ databases">
        <title>The genome sequence of Colletotrichum fioriniae PJ7.</title>
        <authorList>
            <person name="Baroncelli R."/>
            <person name="Thon M.R."/>
        </authorList>
    </citation>
    <scope>NUCLEOTIDE SEQUENCE [LARGE SCALE GENOMIC DNA]</scope>
    <source>
        <strain evidence="3 4">PJ7</strain>
    </source>
</reference>
<gene>
    <name evidence="3" type="ORF">CFIO01_04666</name>
</gene>
<evidence type="ECO:0000313" key="3">
    <source>
        <dbReference type="EMBL" id="EXF72960.1"/>
    </source>
</evidence>
<dbReference type="InterPro" id="IPR007110">
    <property type="entry name" value="Ig-like_dom"/>
</dbReference>
<evidence type="ECO:0000259" key="2">
    <source>
        <dbReference type="PROSITE" id="PS50835"/>
    </source>
</evidence>
<dbReference type="HOGENOM" id="CLU_381727_0_0_1"/>
<feature type="region of interest" description="Disordered" evidence="1">
    <location>
        <begin position="36"/>
        <end position="63"/>
    </location>
</feature>
<dbReference type="OrthoDB" id="4773641at2759"/>
<evidence type="ECO:0000313" key="4">
    <source>
        <dbReference type="Proteomes" id="UP000020467"/>
    </source>
</evidence>
<dbReference type="Proteomes" id="UP000020467">
    <property type="component" value="Unassembled WGS sequence"/>
</dbReference>
<accession>A0A010Q8I7</accession>
<proteinExistence type="predicted"/>
<sequence length="725" mass="80426">MQPDQTSPNAHGIPSDHHLLRRYAACVERTGLGPAFRRRAQQDNAMSQSSDSLNTEASSNGIHGNGLLNAGRIGGNSLTGLSGARSEQQNQFHYHHNHYGSGNFYAATSLDASNSSKHAMGASYEHSNEKSPRTSLEPIHSVTAAVRASAGGETDSDRESQNDGPQVPQIRLPETGPHSSDQSSSSSDSEEDFIVEAWSTEQYIRMIETRGFKATQSFGEILGLLPSHVRHQQDVFELVKSVKEQQCFFENHQTSLPDVIRRVASQSPQKMSHLRTWDNVLERLDELQRVLDAPKLFIGERSKRKLREGAGAEMSVGVDCTRKLKRWRKRIVIANRKYMGTASILIDSHPQDFRKNLTDLSRILADICTESHVSAHLKRCLAEACSRQCHERHIAYLRLAPEEPPTPSNSAVTEGDKAESGSPLSCEATWHLAFKSTISSEPKLTWLKVVSTMLVKSSTFTSSTVRPLVNTGSSDISSFSIKAEARVETATSITQTSRKRRASSSPPEPPLKLQKTTIGQAQIQGSFNHERRNGMEICPEYLTGQEHDNAQHAIIRISDNSGCDLRIFYLPRSFHTEEAQKTTLGAAIGHKLKRKPQKGSGSLHWIVTTARLVAEAVVRFDLRDKDESLENCIIFHEASARIVLLQLGAHRDLIEDLDSPPPGPEDKQFYIIRNAGKAAKGVNETYANAVPDERYHRIPYLVAERDGNVAHALKRGLKRLQILTS</sequence>
<protein>
    <recommendedName>
        <fullName evidence="2">Ig-like domain-containing protein</fullName>
    </recommendedName>
</protein>
<dbReference type="EMBL" id="JARH01001094">
    <property type="protein sequence ID" value="EXF72960.1"/>
    <property type="molecule type" value="Genomic_DNA"/>
</dbReference>
<feature type="domain" description="Ig-like" evidence="2">
    <location>
        <begin position="401"/>
        <end position="448"/>
    </location>
</feature>
<name>A0A010Q8I7_9PEZI</name>
<dbReference type="PROSITE" id="PS50835">
    <property type="entry name" value="IG_LIKE"/>
    <property type="match status" value="1"/>
</dbReference>
<feature type="compositionally biased region" description="Polar residues" evidence="1">
    <location>
        <begin position="42"/>
        <end position="62"/>
    </location>
</feature>
<feature type="region of interest" description="Disordered" evidence="1">
    <location>
        <begin position="487"/>
        <end position="518"/>
    </location>
</feature>
<dbReference type="KEGG" id="cfj:CFIO01_04666"/>
<feature type="region of interest" description="Disordered" evidence="1">
    <location>
        <begin position="147"/>
        <end position="192"/>
    </location>
</feature>
<comment type="caution">
    <text evidence="3">The sequence shown here is derived from an EMBL/GenBank/DDBJ whole genome shotgun (WGS) entry which is preliminary data.</text>
</comment>
<dbReference type="AlphaFoldDB" id="A0A010Q8I7"/>